<dbReference type="Pfam" id="PF13558">
    <property type="entry name" value="SbcC_Walker_B"/>
    <property type="match status" value="1"/>
</dbReference>
<comment type="similarity">
    <text evidence="1">Belongs to the SMC family. SbcC subfamily.</text>
</comment>
<feature type="coiled-coil region" evidence="4">
    <location>
        <begin position="547"/>
        <end position="574"/>
    </location>
</feature>
<dbReference type="Pfam" id="PF13476">
    <property type="entry name" value="AAA_23"/>
    <property type="match status" value="1"/>
</dbReference>
<dbReference type="InterPro" id="IPR027417">
    <property type="entry name" value="P-loop_NTPase"/>
</dbReference>
<name>A0ABT2T2P9_9FIRM</name>
<dbReference type="Gene3D" id="3.40.50.300">
    <property type="entry name" value="P-loop containing nucleotide triphosphate hydrolases"/>
    <property type="match status" value="2"/>
</dbReference>
<feature type="coiled-coil region" evidence="4">
    <location>
        <begin position="496"/>
        <end position="523"/>
    </location>
</feature>
<evidence type="ECO:0000256" key="3">
    <source>
        <dbReference type="ARBA" id="ARBA00013368"/>
    </source>
</evidence>
<dbReference type="SUPFAM" id="SSF52540">
    <property type="entry name" value="P-loop containing nucleoside triphosphate hydrolases"/>
    <property type="match status" value="2"/>
</dbReference>
<dbReference type="Proteomes" id="UP001652432">
    <property type="component" value="Unassembled WGS sequence"/>
</dbReference>
<dbReference type="PANTHER" id="PTHR32114">
    <property type="entry name" value="ABC TRANSPORTER ABCH.3"/>
    <property type="match status" value="1"/>
</dbReference>
<comment type="caution">
    <text evidence="6">The sequence shown here is derived from an EMBL/GenBank/DDBJ whole genome shotgun (WGS) entry which is preliminary data.</text>
</comment>
<proteinExistence type="inferred from homology"/>
<evidence type="ECO:0000259" key="5">
    <source>
        <dbReference type="Pfam" id="PF13476"/>
    </source>
</evidence>
<sequence length="874" mass="101221">MKPITLTICGWGPYRDEQPPIDFEALGSRGLFLITGATGAGKTTIFDAVTYALYGDLSGKTREKGSVRSDFAAPSTKTYVELVMEHGGKRYRIRRNPEYMRPRKRQSKNGELTKEKENAYLTMPDGSCIEGSSEVTARIRELLKVDINQFRQLSMIAQGEFTRLLTAPSSEKSKIFREIFDTKLYERLEAKLKNSSAELYRQVMEYRHRMEEEVSVFSPDEELKAEVEALVAEAGIYSERLLPFLKEKISVFLSEEKRLHSEEKKAEEEIEELAGIVKEAEQTKALMEQLAKEREKQKSLAEREPDYRQMEERLQRAGEAAAVREYELLLQNREEQRKTCEKKLQLSERELEGLLQKQEEQRTLVELAEQIAEAFDMKERCEEAERLRQEKETALREKKQEFGALQVRYEKAEKEAEASIHDYENAERRYRHGIAGILAQDLKEGEPCPVCGALSHPCRQEREQGVPTEEELKEKKLLSEKKRQELLKIHGETRACREARDLLDREAEKSRRMQQELTEKMQELPAEIREYPDFHERSDFEKQRKEAEEICLRISEKKKTKEALRQERQVLLEKEGLARGNFRDELQKAGFIGKEEYRAAFLPEQKRKEEQEAVRDYRQRCYAKEHLIHHLEEELKVREQRNPAEEQQKLAEIRKKKDSLTEAGSCLWKNRNETEKLYHSLKEKKEKSTALSEKYGIIKDLDDAVNGNNKKRLVLEQYVLAAYFEEILKAANLRLAMMSGGRYTLYRTKEVTDGRSKDSLDMEVLDYYTGRYRSVKTLSGGETFKVSLSLALGMSDVVQAYSGGIQVDALFIDEGFGSLDQESLEQACQTLMSLAESDRMIGIISHVPLLSEKIENQIQVKKTSTGSTYQLVVF</sequence>
<feature type="domain" description="Rad50/SbcC-type AAA" evidence="5">
    <location>
        <begin position="6"/>
        <end position="202"/>
    </location>
</feature>
<dbReference type="EMBL" id="JAOQKJ010000006">
    <property type="protein sequence ID" value="MCU6744525.1"/>
    <property type="molecule type" value="Genomic_DNA"/>
</dbReference>
<keyword evidence="7" id="KW-1185">Reference proteome</keyword>
<keyword evidence="4" id="KW-0175">Coiled coil</keyword>
<feature type="coiled-coil region" evidence="4">
    <location>
        <begin position="259"/>
        <end position="429"/>
    </location>
</feature>
<gene>
    <name evidence="6" type="ORF">OCV77_08455</name>
</gene>
<accession>A0ABT2T2P9</accession>
<dbReference type="InterPro" id="IPR038729">
    <property type="entry name" value="Rad50/SbcC_AAA"/>
</dbReference>
<evidence type="ECO:0000256" key="4">
    <source>
        <dbReference type="SAM" id="Coils"/>
    </source>
</evidence>
<evidence type="ECO:0000313" key="6">
    <source>
        <dbReference type="EMBL" id="MCU6744525.1"/>
    </source>
</evidence>
<reference evidence="6 7" key="1">
    <citation type="journal article" date="2021" name="ISME Commun">
        <title>Automated analysis of genomic sequences facilitates high-throughput and comprehensive description of bacteria.</title>
        <authorList>
            <person name="Hitch T.C.A."/>
        </authorList>
    </citation>
    <scope>NUCLEOTIDE SEQUENCE [LARGE SCALE GENOMIC DNA]</scope>
    <source>
        <strain evidence="6 7">Sanger_18</strain>
    </source>
</reference>
<dbReference type="PANTHER" id="PTHR32114:SF2">
    <property type="entry name" value="ABC TRANSPORTER ABCH.3"/>
    <property type="match status" value="1"/>
</dbReference>
<dbReference type="RefSeq" id="WP_262574599.1">
    <property type="nucleotide sequence ID" value="NZ_JAOQKJ010000006.1"/>
</dbReference>
<evidence type="ECO:0000256" key="1">
    <source>
        <dbReference type="ARBA" id="ARBA00006930"/>
    </source>
</evidence>
<protein>
    <recommendedName>
        <fullName evidence="3">Nuclease SbcCD subunit C</fullName>
    </recommendedName>
</protein>
<evidence type="ECO:0000313" key="7">
    <source>
        <dbReference type="Proteomes" id="UP001652432"/>
    </source>
</evidence>
<organism evidence="6 7">
    <name type="scientific">Suilimivivens aceti</name>
    <dbReference type="NCBI Taxonomy" id="2981774"/>
    <lineage>
        <taxon>Bacteria</taxon>
        <taxon>Bacillati</taxon>
        <taxon>Bacillota</taxon>
        <taxon>Clostridia</taxon>
        <taxon>Lachnospirales</taxon>
        <taxon>Lachnospiraceae</taxon>
        <taxon>Suilimivivens</taxon>
    </lineage>
</organism>
<comment type="subunit">
    <text evidence="2">Heterodimer of SbcC and SbcD.</text>
</comment>
<evidence type="ECO:0000256" key="2">
    <source>
        <dbReference type="ARBA" id="ARBA00011322"/>
    </source>
</evidence>